<evidence type="ECO:0000313" key="2">
    <source>
        <dbReference type="Proteomes" id="UP000046393"/>
    </source>
</evidence>
<protein>
    <submittedName>
        <fullName evidence="3">Ribonucleases P/MRP protein subunit POP1</fullName>
    </submittedName>
</protein>
<dbReference type="STRING" id="451379.A0A0N5A9C3"/>
<dbReference type="InterPro" id="IPR039182">
    <property type="entry name" value="Pop1"/>
</dbReference>
<feature type="domain" description="Pop1 N-terminal" evidence="1">
    <location>
        <begin position="53"/>
        <end position="97"/>
    </location>
</feature>
<name>A0A0N5A9C3_9BILA</name>
<sequence>MSWGQLDDELLSSQKRVIDVNKFVETNIKQVSELLQAVDNDNLVGREVTKGPRTVLQRLPRHMRRRAMSYNVKRLPRRRRSYALQFIKASRHRKKPPSRFRRRRPRNLLQAYARRNRKNIWLETHIWHAKRFFMIERWGYKIPFQSFQRAFRPTYRDSVHHCVIQDMSFLRCIQIVMGDRAPVLSALHAFFSPLACLTPASKFAEDGRFEVSAFFYKPNEYPKGFIGPIRFMWSANRDGTHCLVIWTHPSISDQVLEHLIVHLNASKLDTVEGGKGLTADSDTGGFNDISYCKNEYLSNSLNCTVS</sequence>
<dbReference type="GO" id="GO:0001682">
    <property type="term" value="P:tRNA 5'-leader removal"/>
    <property type="evidence" value="ECO:0007669"/>
    <property type="project" value="InterPro"/>
</dbReference>
<proteinExistence type="predicted"/>
<evidence type="ECO:0000313" key="3">
    <source>
        <dbReference type="WBParaSite" id="SMUV_0000069701-mRNA-1"/>
    </source>
</evidence>
<dbReference type="GO" id="GO:0000172">
    <property type="term" value="C:ribonuclease MRP complex"/>
    <property type="evidence" value="ECO:0007669"/>
    <property type="project" value="InterPro"/>
</dbReference>
<dbReference type="GO" id="GO:0005655">
    <property type="term" value="C:nucleolar ribonuclease P complex"/>
    <property type="evidence" value="ECO:0007669"/>
    <property type="project" value="InterPro"/>
</dbReference>
<dbReference type="PANTHER" id="PTHR22731:SF3">
    <property type="entry name" value="RIBONUCLEASES P_MRP PROTEIN SUBUNIT POP1"/>
    <property type="match status" value="1"/>
</dbReference>
<accession>A0A0N5A9C3</accession>
<organism evidence="2 3">
    <name type="scientific">Syphacia muris</name>
    <dbReference type="NCBI Taxonomy" id="451379"/>
    <lineage>
        <taxon>Eukaryota</taxon>
        <taxon>Metazoa</taxon>
        <taxon>Ecdysozoa</taxon>
        <taxon>Nematoda</taxon>
        <taxon>Chromadorea</taxon>
        <taxon>Rhabditida</taxon>
        <taxon>Spirurina</taxon>
        <taxon>Oxyuridomorpha</taxon>
        <taxon>Oxyuroidea</taxon>
        <taxon>Oxyuridae</taxon>
        <taxon>Syphacia</taxon>
    </lineage>
</organism>
<dbReference type="InterPro" id="IPR009723">
    <property type="entry name" value="Pop1_N"/>
</dbReference>
<dbReference type="Pfam" id="PF06978">
    <property type="entry name" value="POP1_N"/>
    <property type="match status" value="2"/>
</dbReference>
<reference evidence="3" key="1">
    <citation type="submission" date="2017-02" db="UniProtKB">
        <authorList>
            <consortium name="WormBaseParasite"/>
        </authorList>
    </citation>
    <scope>IDENTIFICATION</scope>
</reference>
<feature type="domain" description="Pop1 N-terminal" evidence="1">
    <location>
        <begin position="110"/>
        <end position="175"/>
    </location>
</feature>
<dbReference type="Proteomes" id="UP000046393">
    <property type="component" value="Unplaced"/>
</dbReference>
<dbReference type="WBParaSite" id="SMUV_0000069701-mRNA-1">
    <property type="protein sequence ID" value="SMUV_0000069701-mRNA-1"/>
    <property type="gene ID" value="SMUV_0000069701"/>
</dbReference>
<dbReference type="PANTHER" id="PTHR22731">
    <property type="entry name" value="RIBONUCLEASES P/MRP PROTEIN SUBUNIT POP1"/>
    <property type="match status" value="1"/>
</dbReference>
<evidence type="ECO:0000259" key="1">
    <source>
        <dbReference type="Pfam" id="PF06978"/>
    </source>
</evidence>
<keyword evidence="2" id="KW-1185">Reference proteome</keyword>
<dbReference type="AlphaFoldDB" id="A0A0N5A9C3"/>